<comment type="caution">
    <text evidence="2">The sequence shown here is derived from an EMBL/GenBank/DDBJ whole genome shotgun (WGS) entry which is preliminary data.</text>
</comment>
<sequence>MRIPSPYSAETRQAVEAMLRDTALTLVEIGRRTGVSPKTVSTWNSAGGWRKPKVAGRGALSPANWPESRLQAVARLYYEPRVDPKDLAEAMGVRPSSAQNLFRACGLPPRRPALRAPPPAVAPLGEEAPDARALNRALRAHVARQIAAFDAALHGQGAAVIDSARVLRDLGGLKRLLDALDADERAGGPRDTGDGADGGSDTDLTALRDDLARRLAAVLADGAAGGLPGEPAA</sequence>
<reference evidence="2" key="2">
    <citation type="submission" date="2021-08" db="EMBL/GenBank/DDBJ databases">
        <authorList>
            <person name="Tani A."/>
            <person name="Ola A."/>
            <person name="Ogura Y."/>
            <person name="Katsura K."/>
            <person name="Hayashi T."/>
        </authorList>
    </citation>
    <scope>NUCLEOTIDE SEQUENCE</scope>
    <source>
        <strain evidence="2">NBRC 15689</strain>
    </source>
</reference>
<evidence type="ECO:0000313" key="3">
    <source>
        <dbReference type="Proteomes" id="UP001055156"/>
    </source>
</evidence>
<protein>
    <submittedName>
        <fullName evidence="2">Uncharacterized protein</fullName>
    </submittedName>
</protein>
<gene>
    <name evidence="2" type="ORF">LKMONMHP_4393</name>
</gene>
<feature type="compositionally biased region" description="Basic and acidic residues" evidence="1">
    <location>
        <begin position="184"/>
        <end position="193"/>
    </location>
</feature>
<keyword evidence="3" id="KW-1185">Reference proteome</keyword>
<dbReference type="RefSeq" id="WP_238314140.1">
    <property type="nucleotide sequence ID" value="NZ_BPQV01000016.1"/>
</dbReference>
<dbReference type="EMBL" id="BPQV01000016">
    <property type="protein sequence ID" value="GJE29511.1"/>
    <property type="molecule type" value="Genomic_DNA"/>
</dbReference>
<proteinExistence type="predicted"/>
<accession>A0ABQ4TGD5</accession>
<reference evidence="2" key="1">
    <citation type="journal article" date="2021" name="Front. Microbiol.">
        <title>Comprehensive Comparative Genomics and Phenotyping of Methylobacterium Species.</title>
        <authorList>
            <person name="Alessa O."/>
            <person name="Ogura Y."/>
            <person name="Fujitani Y."/>
            <person name="Takami H."/>
            <person name="Hayashi T."/>
            <person name="Sahin N."/>
            <person name="Tani A."/>
        </authorList>
    </citation>
    <scope>NUCLEOTIDE SEQUENCE</scope>
    <source>
        <strain evidence="2">NBRC 15689</strain>
    </source>
</reference>
<dbReference type="Proteomes" id="UP001055156">
    <property type="component" value="Unassembled WGS sequence"/>
</dbReference>
<name>A0ABQ4TGD5_METOR</name>
<organism evidence="2 3">
    <name type="scientific">Methylobacterium organophilum</name>
    <dbReference type="NCBI Taxonomy" id="410"/>
    <lineage>
        <taxon>Bacteria</taxon>
        <taxon>Pseudomonadati</taxon>
        <taxon>Pseudomonadota</taxon>
        <taxon>Alphaproteobacteria</taxon>
        <taxon>Hyphomicrobiales</taxon>
        <taxon>Methylobacteriaceae</taxon>
        <taxon>Methylobacterium</taxon>
    </lineage>
</organism>
<evidence type="ECO:0000256" key="1">
    <source>
        <dbReference type="SAM" id="MobiDB-lite"/>
    </source>
</evidence>
<feature type="region of interest" description="Disordered" evidence="1">
    <location>
        <begin position="184"/>
        <end position="204"/>
    </location>
</feature>
<evidence type="ECO:0000313" key="2">
    <source>
        <dbReference type="EMBL" id="GJE29511.1"/>
    </source>
</evidence>